<organism evidence="1 2">
    <name type="scientific">Ciona intestinalis</name>
    <name type="common">Transparent sea squirt</name>
    <name type="synonym">Ascidia intestinalis</name>
    <dbReference type="NCBI Taxonomy" id="7719"/>
    <lineage>
        <taxon>Eukaryota</taxon>
        <taxon>Metazoa</taxon>
        <taxon>Chordata</taxon>
        <taxon>Tunicata</taxon>
        <taxon>Ascidiacea</taxon>
        <taxon>Phlebobranchia</taxon>
        <taxon>Cionidae</taxon>
        <taxon>Ciona</taxon>
    </lineage>
</organism>
<reference evidence="1" key="3">
    <citation type="submission" date="2025-08" db="UniProtKB">
        <authorList>
            <consortium name="Ensembl"/>
        </authorList>
    </citation>
    <scope>IDENTIFICATION</scope>
</reference>
<protein>
    <submittedName>
        <fullName evidence="1">Uncharacterized protein</fullName>
    </submittedName>
</protein>
<accession>H2XZL4</accession>
<dbReference type="EMBL" id="EAAA01003000">
    <property type="status" value="NOT_ANNOTATED_CDS"/>
    <property type="molecule type" value="Genomic_DNA"/>
</dbReference>
<dbReference type="InParanoid" id="H2XZL4"/>
<keyword evidence="2" id="KW-1185">Reference proteome</keyword>
<dbReference type="Proteomes" id="UP000008144">
    <property type="component" value="Chromosome 9"/>
</dbReference>
<evidence type="ECO:0000313" key="2">
    <source>
        <dbReference type="Proteomes" id="UP000008144"/>
    </source>
</evidence>
<dbReference type="Ensembl" id="ENSCINT00000035120.1">
    <property type="protein sequence ID" value="ENSCINP00000035098.1"/>
    <property type="gene ID" value="ENSCING00000022299.1"/>
</dbReference>
<sequence length="28" mass="3400">MIEKHGILCIRGIPPYPTVIYRFRYCIF</sequence>
<reference evidence="2" key="1">
    <citation type="journal article" date="2002" name="Science">
        <title>The draft genome of Ciona intestinalis: insights into chordate and vertebrate origins.</title>
        <authorList>
            <person name="Dehal P."/>
            <person name="Satou Y."/>
            <person name="Campbell R.K."/>
            <person name="Chapman J."/>
            <person name="Degnan B."/>
            <person name="De Tomaso A."/>
            <person name="Davidson B."/>
            <person name="Di Gregorio A."/>
            <person name="Gelpke M."/>
            <person name="Goodstein D.M."/>
            <person name="Harafuji N."/>
            <person name="Hastings K.E."/>
            <person name="Ho I."/>
            <person name="Hotta K."/>
            <person name="Huang W."/>
            <person name="Kawashima T."/>
            <person name="Lemaire P."/>
            <person name="Martinez D."/>
            <person name="Meinertzhagen I.A."/>
            <person name="Necula S."/>
            <person name="Nonaka M."/>
            <person name="Putnam N."/>
            <person name="Rash S."/>
            <person name="Saiga H."/>
            <person name="Satake M."/>
            <person name="Terry A."/>
            <person name="Yamada L."/>
            <person name="Wang H.G."/>
            <person name="Awazu S."/>
            <person name="Azumi K."/>
            <person name="Boore J."/>
            <person name="Branno M."/>
            <person name="Chin-Bow S."/>
            <person name="DeSantis R."/>
            <person name="Doyle S."/>
            <person name="Francino P."/>
            <person name="Keys D.N."/>
            <person name="Haga S."/>
            <person name="Hayashi H."/>
            <person name="Hino K."/>
            <person name="Imai K.S."/>
            <person name="Inaba K."/>
            <person name="Kano S."/>
            <person name="Kobayashi K."/>
            <person name="Kobayashi M."/>
            <person name="Lee B.I."/>
            <person name="Makabe K.W."/>
            <person name="Manohar C."/>
            <person name="Matassi G."/>
            <person name="Medina M."/>
            <person name="Mochizuki Y."/>
            <person name="Mount S."/>
            <person name="Morishita T."/>
            <person name="Miura S."/>
            <person name="Nakayama A."/>
            <person name="Nishizaka S."/>
            <person name="Nomoto H."/>
            <person name="Ohta F."/>
            <person name="Oishi K."/>
            <person name="Rigoutsos I."/>
            <person name="Sano M."/>
            <person name="Sasaki A."/>
            <person name="Sasakura Y."/>
            <person name="Shoguchi E."/>
            <person name="Shin-i T."/>
            <person name="Spagnuolo A."/>
            <person name="Stainier D."/>
            <person name="Suzuki M.M."/>
            <person name="Tassy O."/>
            <person name="Takatori N."/>
            <person name="Tokuoka M."/>
            <person name="Yagi K."/>
            <person name="Yoshizaki F."/>
            <person name="Wada S."/>
            <person name="Zhang C."/>
            <person name="Hyatt P.D."/>
            <person name="Larimer F."/>
            <person name="Detter C."/>
            <person name="Doggett N."/>
            <person name="Glavina T."/>
            <person name="Hawkins T."/>
            <person name="Richardson P."/>
            <person name="Lucas S."/>
            <person name="Kohara Y."/>
            <person name="Levine M."/>
            <person name="Satoh N."/>
            <person name="Rokhsar D.S."/>
        </authorList>
    </citation>
    <scope>NUCLEOTIDE SEQUENCE [LARGE SCALE GENOMIC DNA]</scope>
</reference>
<reference evidence="1" key="2">
    <citation type="journal article" date="2008" name="Genome Biol.">
        <title>Improved genome assembly and evidence-based global gene model set for the chordate Ciona intestinalis: new insight into intron and operon populations.</title>
        <authorList>
            <person name="Satou Y."/>
            <person name="Mineta K."/>
            <person name="Ogasawara M."/>
            <person name="Sasakura Y."/>
            <person name="Shoguchi E."/>
            <person name="Ueno K."/>
            <person name="Yamada L."/>
            <person name="Matsumoto J."/>
            <person name="Wasserscheid J."/>
            <person name="Dewar K."/>
            <person name="Wiley G.B."/>
            <person name="Macmil S.L."/>
            <person name="Roe B.A."/>
            <person name="Zeller R.W."/>
            <person name="Hastings K.E."/>
            <person name="Lemaire P."/>
            <person name="Lindquist E."/>
            <person name="Endo T."/>
            <person name="Hotta K."/>
            <person name="Inaba K."/>
        </authorList>
    </citation>
    <scope>NUCLEOTIDE SEQUENCE [LARGE SCALE GENOMIC DNA]</scope>
    <source>
        <strain evidence="1">wild type</strain>
    </source>
</reference>
<reference evidence="1" key="4">
    <citation type="submission" date="2025-09" db="UniProtKB">
        <authorList>
            <consortium name="Ensembl"/>
        </authorList>
    </citation>
    <scope>IDENTIFICATION</scope>
</reference>
<proteinExistence type="predicted"/>
<name>H2XZL4_CIOIN</name>
<dbReference type="HOGENOM" id="CLU_3413038_0_0_1"/>
<dbReference type="AlphaFoldDB" id="H2XZL4"/>
<evidence type="ECO:0000313" key="1">
    <source>
        <dbReference type="Ensembl" id="ENSCINP00000035098.1"/>
    </source>
</evidence>